<evidence type="ECO:0000259" key="5">
    <source>
        <dbReference type="Pfam" id="PF00155"/>
    </source>
</evidence>
<dbReference type="Gene3D" id="3.40.640.10">
    <property type="entry name" value="Type I PLP-dependent aspartate aminotransferase-like (Major domain)"/>
    <property type="match status" value="1"/>
</dbReference>
<dbReference type="CDD" id="cd00609">
    <property type="entry name" value="AAT_like"/>
    <property type="match status" value="1"/>
</dbReference>
<gene>
    <name evidence="6" type="ORF">GCM10009846_09340</name>
</gene>
<evidence type="ECO:0000313" key="6">
    <source>
        <dbReference type="EMBL" id="GAA2172229.1"/>
    </source>
</evidence>
<dbReference type="InterPro" id="IPR004838">
    <property type="entry name" value="NHTrfase_class1_PyrdxlP-BS"/>
</dbReference>
<sequence>MDQLPAFPWDSLADAKATAAAHAGGIVDLSVGSPIDPTPRILQDALAAASDAPTYPTCWGTPALRDAIVDWFARVRGVPGLGHANVMPTVGSKETVAGLPLWLGLGAGDVVVHPSVAYPTYDIGARVAGATPVPADDPDDWPEGTRLVWVNSPSNPTGDVASVETLRRIVERARAIGAVVASDECYALLPWDADEVPSILDPRVAGGSREGLLVVHSMSKQSSIAGYRAAFLAGCATLVGRVLEVRKHIGLIPPAPVQHAMAVGLPDDAHVAEQRERYRARRAVLRRALEAAGFDVRGAAGLYLWATDGRGAREQVADLAAHGILVAPGDFYGDDRRVRVALTASDERIAEAATRLAGYRPLRRTT</sequence>
<evidence type="ECO:0000313" key="7">
    <source>
        <dbReference type="Proteomes" id="UP001501599"/>
    </source>
</evidence>
<dbReference type="InterPro" id="IPR050881">
    <property type="entry name" value="LL-DAP_aminotransferase"/>
</dbReference>
<evidence type="ECO:0000256" key="4">
    <source>
        <dbReference type="RuleBase" id="RU000481"/>
    </source>
</evidence>
<dbReference type="InterPro" id="IPR015422">
    <property type="entry name" value="PyrdxlP-dep_Trfase_small"/>
</dbReference>
<evidence type="ECO:0000256" key="3">
    <source>
        <dbReference type="ARBA" id="ARBA00022679"/>
    </source>
</evidence>
<comment type="caution">
    <text evidence="6">The sequence shown here is derived from an EMBL/GenBank/DDBJ whole genome shotgun (WGS) entry which is preliminary data.</text>
</comment>
<dbReference type="PANTHER" id="PTHR42832:SF3">
    <property type="entry name" value="L-GLUTAMINE--4-(METHYLSULFANYL)-2-OXOBUTANOATE AMINOTRANSFERASE"/>
    <property type="match status" value="1"/>
</dbReference>
<evidence type="ECO:0000256" key="1">
    <source>
        <dbReference type="ARBA" id="ARBA00001933"/>
    </source>
</evidence>
<reference evidence="6 7" key="1">
    <citation type="journal article" date="2019" name="Int. J. Syst. Evol. Microbiol.">
        <title>The Global Catalogue of Microorganisms (GCM) 10K type strain sequencing project: providing services to taxonomists for standard genome sequencing and annotation.</title>
        <authorList>
            <consortium name="The Broad Institute Genomics Platform"/>
            <consortium name="The Broad Institute Genome Sequencing Center for Infectious Disease"/>
            <person name="Wu L."/>
            <person name="Ma J."/>
        </authorList>
    </citation>
    <scope>NUCLEOTIDE SEQUENCE [LARGE SCALE GENOMIC DNA]</scope>
    <source>
        <strain evidence="6 7">JCM 16026</strain>
    </source>
</reference>
<dbReference type="InterPro" id="IPR019880">
    <property type="entry name" value="OxyQ"/>
</dbReference>
<comment type="similarity">
    <text evidence="4">Belongs to the class-I pyridoxal-phosphate-dependent aminotransferase family.</text>
</comment>
<protein>
    <recommendedName>
        <fullName evidence="4">Aminotransferase</fullName>
        <ecNumber evidence="4">2.6.1.-</ecNumber>
    </recommendedName>
</protein>
<dbReference type="PANTHER" id="PTHR42832">
    <property type="entry name" value="AMINO ACID AMINOTRANSFERASE"/>
    <property type="match status" value="1"/>
</dbReference>
<dbReference type="InterPro" id="IPR015421">
    <property type="entry name" value="PyrdxlP-dep_Trfase_major"/>
</dbReference>
<evidence type="ECO:0000256" key="2">
    <source>
        <dbReference type="ARBA" id="ARBA00022576"/>
    </source>
</evidence>
<dbReference type="Proteomes" id="UP001501599">
    <property type="component" value="Unassembled WGS sequence"/>
</dbReference>
<comment type="cofactor">
    <cofactor evidence="1 4">
        <name>pyridoxal 5'-phosphate</name>
        <dbReference type="ChEBI" id="CHEBI:597326"/>
    </cofactor>
</comment>
<organism evidence="6 7">
    <name type="scientific">Agrococcus versicolor</name>
    <dbReference type="NCBI Taxonomy" id="501482"/>
    <lineage>
        <taxon>Bacteria</taxon>
        <taxon>Bacillati</taxon>
        <taxon>Actinomycetota</taxon>
        <taxon>Actinomycetes</taxon>
        <taxon>Micrococcales</taxon>
        <taxon>Microbacteriaceae</taxon>
        <taxon>Agrococcus</taxon>
    </lineage>
</organism>
<keyword evidence="3 4" id="KW-0808">Transferase</keyword>
<keyword evidence="7" id="KW-1185">Reference proteome</keyword>
<proteinExistence type="inferred from homology"/>
<dbReference type="RefSeq" id="WP_344340918.1">
    <property type="nucleotide sequence ID" value="NZ_BAAAQT010000005.1"/>
</dbReference>
<dbReference type="SUPFAM" id="SSF53383">
    <property type="entry name" value="PLP-dependent transferases"/>
    <property type="match status" value="1"/>
</dbReference>
<feature type="domain" description="Aminotransferase class I/classII large" evidence="5">
    <location>
        <begin position="26"/>
        <end position="356"/>
    </location>
</feature>
<name>A0ABN3AME5_9MICO</name>
<dbReference type="EMBL" id="BAAAQT010000005">
    <property type="protein sequence ID" value="GAA2172229.1"/>
    <property type="molecule type" value="Genomic_DNA"/>
</dbReference>
<dbReference type="PROSITE" id="PS00105">
    <property type="entry name" value="AA_TRANSFER_CLASS_1"/>
    <property type="match status" value="1"/>
</dbReference>
<dbReference type="EC" id="2.6.1.-" evidence="4"/>
<keyword evidence="2 4" id="KW-0032">Aminotransferase</keyword>
<dbReference type="InterPro" id="IPR015424">
    <property type="entry name" value="PyrdxlP-dep_Trfase"/>
</dbReference>
<accession>A0ABN3AME5</accession>
<dbReference type="InterPro" id="IPR004839">
    <property type="entry name" value="Aminotransferase_I/II_large"/>
</dbReference>
<dbReference type="NCBIfam" id="TIGR03539">
    <property type="entry name" value="DapC_actino"/>
    <property type="match status" value="1"/>
</dbReference>
<dbReference type="GO" id="GO:0008483">
    <property type="term" value="F:transaminase activity"/>
    <property type="evidence" value="ECO:0007669"/>
    <property type="project" value="UniProtKB-KW"/>
</dbReference>
<dbReference type="Gene3D" id="3.90.1150.10">
    <property type="entry name" value="Aspartate Aminotransferase, domain 1"/>
    <property type="match status" value="1"/>
</dbReference>
<dbReference type="Pfam" id="PF00155">
    <property type="entry name" value="Aminotran_1_2"/>
    <property type="match status" value="1"/>
</dbReference>